<evidence type="ECO:0000256" key="3">
    <source>
        <dbReference type="ARBA" id="ARBA00023180"/>
    </source>
</evidence>
<dbReference type="STRING" id="22663.A0A2I0KNI7"/>
<evidence type="ECO:0000256" key="1">
    <source>
        <dbReference type="ARBA" id="ARBA00005507"/>
    </source>
</evidence>
<gene>
    <name evidence="4" type="ORF">CRG98_009505</name>
</gene>
<dbReference type="EMBL" id="PGOL01000475">
    <property type="protein sequence ID" value="PKI70042.1"/>
    <property type="molecule type" value="Genomic_DNA"/>
</dbReference>
<keyword evidence="3" id="KW-0325">Glycoprotein</keyword>
<reference evidence="4 5" key="1">
    <citation type="submission" date="2017-11" db="EMBL/GenBank/DDBJ databases">
        <title>De-novo sequencing of pomegranate (Punica granatum L.) genome.</title>
        <authorList>
            <person name="Akparov Z."/>
            <person name="Amiraslanov A."/>
            <person name="Hajiyeva S."/>
            <person name="Abbasov M."/>
            <person name="Kaur K."/>
            <person name="Hamwieh A."/>
            <person name="Solovyev V."/>
            <person name="Salamov A."/>
            <person name="Braich B."/>
            <person name="Kosarev P."/>
            <person name="Mahmoud A."/>
            <person name="Hajiyev E."/>
            <person name="Babayeva S."/>
            <person name="Izzatullayeva V."/>
            <person name="Mammadov A."/>
            <person name="Mammadov A."/>
            <person name="Sharifova S."/>
            <person name="Ojaghi J."/>
            <person name="Eynullazada K."/>
            <person name="Bayramov B."/>
            <person name="Abdulazimova A."/>
            <person name="Shahmuradov I."/>
        </authorList>
    </citation>
    <scope>NUCLEOTIDE SEQUENCE [LARGE SCALE GENOMIC DNA]</scope>
    <source>
        <strain evidence="5">cv. AG2017</strain>
        <tissue evidence="4">Leaf</tissue>
    </source>
</reference>
<dbReference type="GO" id="GO:0010215">
    <property type="term" value="P:cellulose microfibril organization"/>
    <property type="evidence" value="ECO:0007669"/>
    <property type="project" value="InterPro"/>
</dbReference>
<sequence length="224" mass="24866">MESLSKLSGISLVLLFLLSCSTFASREDSDTPNPNGNVTIKWDVLTWTPDGYVAVATIFNFQRYRQIQAPGWTLGWTWAKKEVIWNMMGGQTTEQGDCSRFKGNIPHSCKKDPTVVDLLPGTPYNQQIANCCKGGVLSSWFKDPANALSAFQVMVGDAGTTNKTVRLPRNFTFKAPGHGYICGPAKIVKPTKFITPDKRRVTQALMTWKVTCTYSRFLAQKTPS</sequence>
<dbReference type="PANTHER" id="PTHR31673">
    <property type="entry name" value="PROTEIN COBRA"/>
    <property type="match status" value="1"/>
</dbReference>
<proteinExistence type="inferred from homology"/>
<organism evidence="4 5">
    <name type="scientific">Punica granatum</name>
    <name type="common">Pomegranate</name>
    <dbReference type="NCBI Taxonomy" id="22663"/>
    <lineage>
        <taxon>Eukaryota</taxon>
        <taxon>Viridiplantae</taxon>
        <taxon>Streptophyta</taxon>
        <taxon>Embryophyta</taxon>
        <taxon>Tracheophyta</taxon>
        <taxon>Spermatophyta</taxon>
        <taxon>Magnoliopsida</taxon>
        <taxon>eudicotyledons</taxon>
        <taxon>Gunneridae</taxon>
        <taxon>Pentapetalae</taxon>
        <taxon>rosids</taxon>
        <taxon>malvids</taxon>
        <taxon>Myrtales</taxon>
        <taxon>Lythraceae</taxon>
        <taxon>Punica</taxon>
    </lineage>
</organism>
<accession>A0A2I0KNI7</accession>
<dbReference type="OrthoDB" id="1724830at2759"/>
<dbReference type="GO" id="GO:0005886">
    <property type="term" value="C:plasma membrane"/>
    <property type="evidence" value="ECO:0007669"/>
    <property type="project" value="TreeGrafter"/>
</dbReference>
<dbReference type="AlphaFoldDB" id="A0A2I0KNI7"/>
<keyword evidence="2" id="KW-0732">Signal</keyword>
<name>A0A2I0KNI7_PUNGR</name>
<dbReference type="PROSITE" id="PS51257">
    <property type="entry name" value="PROKAR_LIPOPROTEIN"/>
    <property type="match status" value="1"/>
</dbReference>
<evidence type="ECO:0000313" key="4">
    <source>
        <dbReference type="EMBL" id="PKI70042.1"/>
    </source>
</evidence>
<dbReference type="Pfam" id="PF04833">
    <property type="entry name" value="COBRA"/>
    <property type="match status" value="1"/>
</dbReference>
<comment type="caution">
    <text evidence="4">The sequence shown here is derived from an EMBL/GenBank/DDBJ whole genome shotgun (WGS) entry which is preliminary data.</text>
</comment>
<protein>
    <submittedName>
        <fullName evidence="4">Uncharacterized protein</fullName>
    </submittedName>
</protein>
<dbReference type="GO" id="GO:0052324">
    <property type="term" value="P:plant-type cell wall cellulose biosynthetic process"/>
    <property type="evidence" value="ECO:0007669"/>
    <property type="project" value="TreeGrafter"/>
</dbReference>
<dbReference type="InterPro" id="IPR006918">
    <property type="entry name" value="COBRA_pln"/>
</dbReference>
<dbReference type="Proteomes" id="UP000233551">
    <property type="component" value="Unassembled WGS sequence"/>
</dbReference>
<comment type="similarity">
    <text evidence="1">Belongs to the COBRA family.</text>
</comment>
<evidence type="ECO:0000256" key="2">
    <source>
        <dbReference type="ARBA" id="ARBA00022729"/>
    </source>
</evidence>
<evidence type="ECO:0000313" key="5">
    <source>
        <dbReference type="Proteomes" id="UP000233551"/>
    </source>
</evidence>
<dbReference type="PANTHER" id="PTHR31673:SF61">
    <property type="entry name" value="PROTEIN COBRA"/>
    <property type="match status" value="1"/>
</dbReference>
<keyword evidence="5" id="KW-1185">Reference proteome</keyword>
<dbReference type="GeneID" id="116210911"/>